<dbReference type="SUPFAM" id="SSF52518">
    <property type="entry name" value="Thiamin diphosphate-binding fold (THDP-binding)"/>
    <property type="match status" value="1"/>
</dbReference>
<evidence type="ECO:0000256" key="1">
    <source>
        <dbReference type="ARBA" id="ARBA00001964"/>
    </source>
</evidence>
<dbReference type="AlphaFoldDB" id="A0AAU8FZF9"/>
<feature type="region of interest" description="Disordered" evidence="5">
    <location>
        <begin position="1"/>
        <end position="80"/>
    </location>
</feature>
<comment type="cofactor">
    <cofactor evidence="1 4">
        <name>thiamine diphosphate</name>
        <dbReference type="ChEBI" id="CHEBI:58937"/>
    </cofactor>
</comment>
<proteinExistence type="inferred from homology"/>
<dbReference type="GO" id="GO:0000287">
    <property type="term" value="F:magnesium ion binding"/>
    <property type="evidence" value="ECO:0007669"/>
    <property type="project" value="UniProtKB-ARBA"/>
</dbReference>
<keyword evidence="3 4" id="KW-0786">Thiamine pyrophosphate</keyword>
<dbReference type="PANTHER" id="PTHR43380:SF1">
    <property type="entry name" value="2-OXOISOVALERATE DEHYDROGENASE SUBUNIT ALPHA, MITOCHONDRIAL"/>
    <property type="match status" value="1"/>
</dbReference>
<dbReference type="PANTHER" id="PTHR43380">
    <property type="entry name" value="2-OXOISOVALERATE DEHYDROGENASE SUBUNIT ALPHA, MITOCHONDRIAL"/>
    <property type="match status" value="1"/>
</dbReference>
<dbReference type="Pfam" id="PF00676">
    <property type="entry name" value="E1_dh"/>
    <property type="match status" value="1"/>
</dbReference>
<reference evidence="7" key="1">
    <citation type="submission" date="2024-06" db="EMBL/GenBank/DDBJ databases">
        <title>Complete genome sequence of the cellulolytic actinobacterium, Cellulosimicrobium ES-005.</title>
        <authorList>
            <person name="Matthews C.T."/>
            <person name="Underwood K.D."/>
            <person name="Ghanchi K.M."/>
            <person name="Fields S.D."/>
            <person name="Gardner S.G."/>
        </authorList>
    </citation>
    <scope>NUCLEOTIDE SEQUENCE</scope>
    <source>
        <strain evidence="7">ES-005</strain>
    </source>
</reference>
<protein>
    <recommendedName>
        <fullName evidence="4">2-oxoisovalerate dehydrogenase subunit alpha</fullName>
        <ecNumber evidence="4">1.2.4.4</ecNumber>
    </recommendedName>
    <alternativeName>
        <fullName evidence="4">Branched-chain alpha-keto acid dehydrogenase E1 component alpha chain</fullName>
    </alternativeName>
</protein>
<dbReference type="InterPro" id="IPR001017">
    <property type="entry name" value="DH_E1"/>
</dbReference>
<dbReference type="GO" id="GO:0003863">
    <property type="term" value="F:branched-chain 2-oxo acid dehydrogenase activity"/>
    <property type="evidence" value="ECO:0007669"/>
    <property type="project" value="UniProtKB-EC"/>
</dbReference>
<dbReference type="EC" id="1.2.4.4" evidence="4"/>
<dbReference type="GO" id="GO:0009083">
    <property type="term" value="P:branched-chain amino acid catabolic process"/>
    <property type="evidence" value="ECO:0007669"/>
    <property type="project" value="TreeGrafter"/>
</dbReference>
<evidence type="ECO:0000256" key="2">
    <source>
        <dbReference type="ARBA" id="ARBA00023002"/>
    </source>
</evidence>
<feature type="compositionally biased region" description="Basic and acidic residues" evidence="5">
    <location>
        <begin position="27"/>
        <end position="44"/>
    </location>
</feature>
<comment type="function">
    <text evidence="4">The branched-chain alpha-keto dehydrogenase complex catalyzes the overall conversion of alpha-keto acids to acyl-CoA and CO(2). It contains multiple copies of three enzymatic components: branched-chain alpha-keto acid decarboxylase (E1), lipoamide acyltransferase (E2) and lipoamide dehydrogenase (E3).</text>
</comment>
<dbReference type="EMBL" id="CP159290">
    <property type="protein sequence ID" value="XCH28730.1"/>
    <property type="molecule type" value="Genomic_DNA"/>
</dbReference>
<feature type="compositionally biased region" description="Low complexity" evidence="5">
    <location>
        <begin position="47"/>
        <end position="66"/>
    </location>
</feature>
<dbReference type="InterPro" id="IPR029061">
    <property type="entry name" value="THDP-binding"/>
</dbReference>
<comment type="similarity">
    <text evidence="4">Belongs to the BCKDHA family.</text>
</comment>
<dbReference type="Gene3D" id="3.40.50.970">
    <property type="match status" value="1"/>
</dbReference>
<dbReference type="InterPro" id="IPR050771">
    <property type="entry name" value="Alpha-ketoacid_DH_E1_comp"/>
</dbReference>
<dbReference type="CDD" id="cd02000">
    <property type="entry name" value="TPP_E1_PDC_ADC_BCADC"/>
    <property type="match status" value="1"/>
</dbReference>
<sequence length="477" mass="50446">MPSEPAVRTGPTAATPPKAQNGHRAATPRDARADRKTMAHDVRPDTPAARRAGAPGRPPRAGGAPRDVGDTPSGTTPTLRVLTEDGTRLPEPELDRWLAGLDPAAPDEAAREAARTTLLRLYEDMVVARRIDAEATALQRQGELALWPPLLGQEAAQVGSARALRDDDFVFSSYREHAVARVRGAELVDLVRVWRGVAVSGWDPYAIGMASPQVIIGAQTLHATGWAMGVQNDVDAGRVDAAAGFPVGVAYLGDGAMSQGDVNEAFVFASTYRSPVLFFCQNNQWAISEPVALQSRVPLAERARGFGMPGVRVDGNDVLAVLAVTRAALDQARHDGGPTLIEAVTYRMGPHTTADDPKRYRDAAEVEEWTGRDPIARFEAYLRSVGVLDDTGAARVQGVADAAAAELRAGCVALTDPPPLSLFDHVYAEPHHALERERAEYAHYLASFGDGDDGAGGPGAAGDRAASGTGTVTGVAR</sequence>
<organism evidence="7">
    <name type="scientific">Cellulosimicrobium sp. ES-005</name>
    <dbReference type="NCBI Taxonomy" id="3163031"/>
    <lineage>
        <taxon>Bacteria</taxon>
        <taxon>Bacillati</taxon>
        <taxon>Actinomycetota</taxon>
        <taxon>Actinomycetes</taxon>
        <taxon>Micrococcales</taxon>
        <taxon>Promicromonosporaceae</taxon>
        <taxon>Cellulosimicrobium</taxon>
    </lineage>
</organism>
<accession>A0AAU8FZF9</accession>
<evidence type="ECO:0000256" key="5">
    <source>
        <dbReference type="SAM" id="MobiDB-lite"/>
    </source>
</evidence>
<name>A0AAU8FZF9_9MICO</name>
<evidence type="ECO:0000313" key="7">
    <source>
        <dbReference type="EMBL" id="XCH28730.1"/>
    </source>
</evidence>
<dbReference type="RefSeq" id="WP_353707169.1">
    <property type="nucleotide sequence ID" value="NZ_CP159290.1"/>
</dbReference>
<comment type="catalytic activity">
    <reaction evidence="4">
        <text>N(6)-[(R)-lipoyl]-L-lysyl-[protein] + 3-methyl-2-oxobutanoate + H(+) = N(6)-[(R)-S(8)-2-methylpropanoyldihydrolipoyl]-L-lysyl-[protein] + CO2</text>
        <dbReference type="Rhea" id="RHEA:13457"/>
        <dbReference type="Rhea" id="RHEA-COMP:10474"/>
        <dbReference type="Rhea" id="RHEA-COMP:10497"/>
        <dbReference type="ChEBI" id="CHEBI:11851"/>
        <dbReference type="ChEBI" id="CHEBI:15378"/>
        <dbReference type="ChEBI" id="CHEBI:16526"/>
        <dbReference type="ChEBI" id="CHEBI:83099"/>
        <dbReference type="ChEBI" id="CHEBI:83142"/>
        <dbReference type="EC" id="1.2.4.4"/>
    </reaction>
</comment>
<feature type="region of interest" description="Disordered" evidence="5">
    <location>
        <begin position="455"/>
        <end position="477"/>
    </location>
</feature>
<keyword evidence="2 4" id="KW-0560">Oxidoreductase</keyword>
<evidence type="ECO:0000259" key="6">
    <source>
        <dbReference type="Pfam" id="PF00676"/>
    </source>
</evidence>
<evidence type="ECO:0000256" key="4">
    <source>
        <dbReference type="RuleBase" id="RU365014"/>
    </source>
</evidence>
<gene>
    <name evidence="7" type="ORF">ABRQ22_14080</name>
</gene>
<evidence type="ECO:0000256" key="3">
    <source>
        <dbReference type="ARBA" id="ARBA00023052"/>
    </source>
</evidence>
<feature type="domain" description="Dehydrogenase E1 component" evidence="6">
    <location>
        <begin position="124"/>
        <end position="393"/>
    </location>
</feature>